<gene>
    <name evidence="2" type="ORF">C5167_022547</name>
</gene>
<organism evidence="2 3">
    <name type="scientific">Papaver somniferum</name>
    <name type="common">Opium poppy</name>
    <dbReference type="NCBI Taxonomy" id="3469"/>
    <lineage>
        <taxon>Eukaryota</taxon>
        <taxon>Viridiplantae</taxon>
        <taxon>Streptophyta</taxon>
        <taxon>Embryophyta</taxon>
        <taxon>Tracheophyta</taxon>
        <taxon>Spermatophyta</taxon>
        <taxon>Magnoliopsida</taxon>
        <taxon>Ranunculales</taxon>
        <taxon>Papaveraceae</taxon>
        <taxon>Papaveroideae</taxon>
        <taxon>Papaver</taxon>
    </lineage>
</organism>
<dbReference type="Gramene" id="RZC60791">
    <property type="protein sequence ID" value="RZC60791"/>
    <property type="gene ID" value="C5167_022547"/>
</dbReference>
<dbReference type="AlphaFoldDB" id="A0A4Y7JLD4"/>
<keyword evidence="1" id="KW-0732">Signal</keyword>
<feature type="non-terminal residue" evidence="2">
    <location>
        <position position="1"/>
    </location>
</feature>
<feature type="chain" id="PRO_5021210640" evidence="1">
    <location>
        <begin position="22"/>
        <end position="157"/>
    </location>
</feature>
<dbReference type="InterPro" id="IPR036961">
    <property type="entry name" value="Kinesin_motor_dom_sf"/>
</dbReference>
<evidence type="ECO:0000313" key="2">
    <source>
        <dbReference type="EMBL" id="RZC60791.1"/>
    </source>
</evidence>
<dbReference type="SUPFAM" id="SSF52540">
    <property type="entry name" value="P-loop containing nucleoside triphosphate hydrolases"/>
    <property type="match status" value="1"/>
</dbReference>
<proteinExistence type="predicted"/>
<feature type="signal peptide" evidence="1">
    <location>
        <begin position="1"/>
        <end position="21"/>
    </location>
</feature>
<evidence type="ECO:0000313" key="3">
    <source>
        <dbReference type="Proteomes" id="UP000316621"/>
    </source>
</evidence>
<name>A0A4Y7JLD4_PAPSO</name>
<keyword evidence="3" id="KW-1185">Reference proteome</keyword>
<sequence length="157" mass="18138">GTKSKWRTWTWLILISHKLLSASFTSPALSHLVFSRGSLTFDKVFGPAYQQNDMYDLAVVPIVNEVLEGFNQCRPCSANSSDNVPEKLMERSSYKESWRLRRTIKEVNGSEVNILKPAFGRGELQHLPGNHLKSLWLRMHNWKYFILLLHRSSSQHP</sequence>
<dbReference type="EMBL" id="CM010719">
    <property type="protein sequence ID" value="RZC60791.1"/>
    <property type="molecule type" value="Genomic_DNA"/>
</dbReference>
<dbReference type="STRING" id="3469.A0A4Y7JLD4"/>
<protein>
    <submittedName>
        <fullName evidence="2">Uncharacterized protein</fullName>
    </submittedName>
</protein>
<accession>A0A4Y7JLD4</accession>
<dbReference type="Proteomes" id="UP000316621">
    <property type="component" value="Chromosome 5"/>
</dbReference>
<reference evidence="2 3" key="1">
    <citation type="journal article" date="2018" name="Science">
        <title>The opium poppy genome and morphinan production.</title>
        <authorList>
            <person name="Guo L."/>
            <person name="Winzer T."/>
            <person name="Yang X."/>
            <person name="Li Y."/>
            <person name="Ning Z."/>
            <person name="He Z."/>
            <person name="Teodor R."/>
            <person name="Lu Y."/>
            <person name="Bowser T.A."/>
            <person name="Graham I.A."/>
            <person name="Ye K."/>
        </authorList>
    </citation>
    <scope>NUCLEOTIDE SEQUENCE [LARGE SCALE GENOMIC DNA]</scope>
    <source>
        <strain evidence="3">cv. HN1</strain>
        <tissue evidence="2">Leaves</tissue>
    </source>
</reference>
<evidence type="ECO:0000256" key="1">
    <source>
        <dbReference type="SAM" id="SignalP"/>
    </source>
</evidence>
<dbReference type="InterPro" id="IPR027417">
    <property type="entry name" value="P-loop_NTPase"/>
</dbReference>
<dbReference type="Gene3D" id="3.40.850.10">
    <property type="entry name" value="Kinesin motor domain"/>
    <property type="match status" value="1"/>
</dbReference>